<feature type="compositionally biased region" description="Pro residues" evidence="1">
    <location>
        <begin position="46"/>
        <end position="63"/>
    </location>
</feature>
<comment type="caution">
    <text evidence="2">The sequence shown here is derived from an EMBL/GenBank/DDBJ whole genome shotgun (WGS) entry which is preliminary data.</text>
</comment>
<evidence type="ECO:0000313" key="3">
    <source>
        <dbReference type="Proteomes" id="UP000585474"/>
    </source>
</evidence>
<reference evidence="2 3" key="1">
    <citation type="submission" date="2019-07" db="EMBL/GenBank/DDBJ databases">
        <title>De Novo Assembly of kiwifruit Actinidia rufa.</title>
        <authorList>
            <person name="Sugita-Konishi S."/>
            <person name="Sato K."/>
            <person name="Mori E."/>
            <person name="Abe Y."/>
            <person name="Kisaki G."/>
            <person name="Hamano K."/>
            <person name="Suezawa K."/>
            <person name="Otani M."/>
            <person name="Fukuda T."/>
            <person name="Manabe T."/>
            <person name="Gomi K."/>
            <person name="Tabuchi M."/>
            <person name="Akimitsu K."/>
            <person name="Kataoka I."/>
        </authorList>
    </citation>
    <scope>NUCLEOTIDE SEQUENCE [LARGE SCALE GENOMIC DNA]</scope>
    <source>
        <strain evidence="3">cv. Fuchu</strain>
    </source>
</reference>
<sequence>MLSKTKRPIDENGIYGQDPLKCDFPGSSFKSSDQKPSSLSISNFDLPPPPPSSSQPASSPPPSRSAGRRSSSAGNSSSVDLVENLNLSTVSKVYPAMYRENVTELAFDDITPENPDFSSIQGLAEVGLIASKLSRSDIAFVDDDQSSLCFSSGR</sequence>
<feature type="compositionally biased region" description="Low complexity" evidence="1">
    <location>
        <begin position="64"/>
        <end position="78"/>
    </location>
</feature>
<organism evidence="2 3">
    <name type="scientific">Actinidia rufa</name>
    <dbReference type="NCBI Taxonomy" id="165716"/>
    <lineage>
        <taxon>Eukaryota</taxon>
        <taxon>Viridiplantae</taxon>
        <taxon>Streptophyta</taxon>
        <taxon>Embryophyta</taxon>
        <taxon>Tracheophyta</taxon>
        <taxon>Spermatophyta</taxon>
        <taxon>Magnoliopsida</taxon>
        <taxon>eudicotyledons</taxon>
        <taxon>Gunneridae</taxon>
        <taxon>Pentapetalae</taxon>
        <taxon>asterids</taxon>
        <taxon>Ericales</taxon>
        <taxon>Actinidiaceae</taxon>
        <taxon>Actinidia</taxon>
    </lineage>
</organism>
<evidence type="ECO:0000256" key="1">
    <source>
        <dbReference type="SAM" id="MobiDB-lite"/>
    </source>
</evidence>
<dbReference type="PANTHER" id="PTHR33740">
    <property type="entry name" value="GPI-ANCHORED ADHESIN-LIKE PROTEIN"/>
    <property type="match status" value="1"/>
</dbReference>
<gene>
    <name evidence="2" type="ORF">Acr_05g0004390</name>
</gene>
<dbReference type="AlphaFoldDB" id="A0A7J0EK83"/>
<feature type="region of interest" description="Disordered" evidence="1">
    <location>
        <begin position="1"/>
        <end position="78"/>
    </location>
</feature>
<proteinExistence type="predicted"/>
<protein>
    <submittedName>
        <fullName evidence="2">Uncharacterized protein</fullName>
    </submittedName>
</protein>
<name>A0A7J0EK83_9ERIC</name>
<dbReference type="Proteomes" id="UP000585474">
    <property type="component" value="Unassembled WGS sequence"/>
</dbReference>
<dbReference type="OrthoDB" id="1747595at2759"/>
<feature type="compositionally biased region" description="Low complexity" evidence="1">
    <location>
        <begin position="27"/>
        <end position="42"/>
    </location>
</feature>
<accession>A0A7J0EK83</accession>
<evidence type="ECO:0000313" key="2">
    <source>
        <dbReference type="EMBL" id="GFY86800.1"/>
    </source>
</evidence>
<dbReference type="PANTHER" id="PTHR33740:SF3">
    <property type="entry name" value="GPI-ANCHORED ADHESIN-LIKE PROTEIN"/>
    <property type="match status" value="1"/>
</dbReference>
<keyword evidence="3" id="KW-1185">Reference proteome</keyword>
<dbReference type="EMBL" id="BJWL01000005">
    <property type="protein sequence ID" value="GFY86800.1"/>
    <property type="molecule type" value="Genomic_DNA"/>
</dbReference>